<organism evidence="8">
    <name type="scientific">Oceanithermus profundus</name>
    <dbReference type="NCBI Taxonomy" id="187137"/>
    <lineage>
        <taxon>Bacteria</taxon>
        <taxon>Thermotogati</taxon>
        <taxon>Deinococcota</taxon>
        <taxon>Deinococci</taxon>
        <taxon>Thermales</taxon>
        <taxon>Thermaceae</taxon>
        <taxon>Oceanithermus</taxon>
    </lineage>
</organism>
<evidence type="ECO:0000256" key="6">
    <source>
        <dbReference type="HAMAP-Rule" id="MF_00073"/>
    </source>
</evidence>
<dbReference type="GO" id="GO:0031564">
    <property type="term" value="P:transcription antitermination"/>
    <property type="evidence" value="ECO:0007669"/>
    <property type="project" value="UniProtKB-KW"/>
</dbReference>
<proteinExistence type="inferred from homology"/>
<gene>
    <name evidence="6 8" type="primary">nusB</name>
    <name evidence="8" type="ORF">ENK37_03685</name>
</gene>
<protein>
    <recommendedName>
        <fullName evidence="6">Transcription antitermination protein NusB</fullName>
    </recommendedName>
    <alternativeName>
        <fullName evidence="6">Antitermination factor NusB</fullName>
    </alternativeName>
</protein>
<dbReference type="AlphaFoldDB" id="A0A7C4VBV4"/>
<dbReference type="Proteomes" id="UP000885759">
    <property type="component" value="Unassembled WGS sequence"/>
</dbReference>
<dbReference type="Pfam" id="PF01029">
    <property type="entry name" value="NusB"/>
    <property type="match status" value="1"/>
</dbReference>
<dbReference type="GO" id="GO:0005829">
    <property type="term" value="C:cytosol"/>
    <property type="evidence" value="ECO:0007669"/>
    <property type="project" value="TreeGrafter"/>
</dbReference>
<accession>A0A7C4VBV4</accession>
<name>A0A7C4VBV4_9DEIN</name>
<dbReference type="PANTHER" id="PTHR11078:SF3">
    <property type="entry name" value="ANTITERMINATION NUSB DOMAIN-CONTAINING PROTEIN"/>
    <property type="match status" value="1"/>
</dbReference>
<feature type="domain" description="NusB/RsmB/TIM44" evidence="7">
    <location>
        <begin position="3"/>
        <end position="128"/>
    </location>
</feature>
<keyword evidence="4 6" id="KW-0805">Transcription regulation</keyword>
<keyword evidence="2 6" id="KW-0889">Transcription antitermination</keyword>
<dbReference type="EMBL" id="DRPZ01000099">
    <property type="protein sequence ID" value="HGY09144.1"/>
    <property type="molecule type" value="Genomic_DNA"/>
</dbReference>
<reference evidence="8" key="1">
    <citation type="journal article" date="2020" name="mSystems">
        <title>Genome- and Community-Level Interaction Insights into Carbon Utilization and Element Cycling Functions of Hydrothermarchaeota in Hydrothermal Sediment.</title>
        <authorList>
            <person name="Zhou Z."/>
            <person name="Liu Y."/>
            <person name="Xu W."/>
            <person name="Pan J."/>
            <person name="Luo Z.H."/>
            <person name="Li M."/>
        </authorList>
    </citation>
    <scope>NUCLEOTIDE SEQUENCE [LARGE SCALE GENOMIC DNA]</scope>
    <source>
        <strain evidence="8">HyVt-570</strain>
    </source>
</reference>
<dbReference type="GO" id="GO:0003723">
    <property type="term" value="F:RNA binding"/>
    <property type="evidence" value="ECO:0007669"/>
    <property type="project" value="UniProtKB-UniRule"/>
</dbReference>
<sequence>MRRRARELAFKVLFEHLQGDVPLEEAWRHALEGEELDAEGVAFARRLVDGYARYAEEVDRILAETVEGWDFNQMSKTDLGVLRLATYEMLHEATPFAPLIEVAVKIAGKYGGEDSGKFVNGVLARLKRRIDAGELVTVPKQD</sequence>
<dbReference type="InterPro" id="IPR035926">
    <property type="entry name" value="NusB-like_sf"/>
</dbReference>
<dbReference type="InterPro" id="IPR006027">
    <property type="entry name" value="NusB_RsmB_TIM44"/>
</dbReference>
<dbReference type="InterPro" id="IPR011605">
    <property type="entry name" value="NusB_fam"/>
</dbReference>
<evidence type="ECO:0000256" key="3">
    <source>
        <dbReference type="ARBA" id="ARBA00022884"/>
    </source>
</evidence>
<dbReference type="NCBIfam" id="TIGR01951">
    <property type="entry name" value="nusB"/>
    <property type="match status" value="1"/>
</dbReference>
<comment type="caution">
    <text evidence="8">The sequence shown here is derived from an EMBL/GenBank/DDBJ whole genome shotgun (WGS) entry which is preliminary data.</text>
</comment>
<comment type="similarity">
    <text evidence="1 6">Belongs to the NusB family.</text>
</comment>
<keyword evidence="3 6" id="KW-0694">RNA-binding</keyword>
<evidence type="ECO:0000313" key="8">
    <source>
        <dbReference type="EMBL" id="HGY09144.1"/>
    </source>
</evidence>
<comment type="function">
    <text evidence="6">Involved in transcription antitermination. Required for transcription of ribosomal RNA (rRNA) genes. Binds specifically to the boxA antiterminator sequence of the ribosomal RNA (rrn) operons.</text>
</comment>
<dbReference type="GO" id="GO:0006353">
    <property type="term" value="P:DNA-templated transcription termination"/>
    <property type="evidence" value="ECO:0007669"/>
    <property type="project" value="UniProtKB-UniRule"/>
</dbReference>
<evidence type="ECO:0000256" key="1">
    <source>
        <dbReference type="ARBA" id="ARBA00005952"/>
    </source>
</evidence>
<evidence type="ECO:0000256" key="4">
    <source>
        <dbReference type="ARBA" id="ARBA00023015"/>
    </source>
</evidence>
<keyword evidence="5 6" id="KW-0804">Transcription</keyword>
<evidence type="ECO:0000256" key="5">
    <source>
        <dbReference type="ARBA" id="ARBA00023163"/>
    </source>
</evidence>
<dbReference type="HAMAP" id="MF_00073">
    <property type="entry name" value="NusB"/>
    <property type="match status" value="1"/>
</dbReference>
<evidence type="ECO:0000256" key="2">
    <source>
        <dbReference type="ARBA" id="ARBA00022814"/>
    </source>
</evidence>
<evidence type="ECO:0000259" key="7">
    <source>
        <dbReference type="Pfam" id="PF01029"/>
    </source>
</evidence>
<dbReference type="Gene3D" id="1.10.940.10">
    <property type="entry name" value="NusB-like"/>
    <property type="match status" value="1"/>
</dbReference>
<dbReference type="PANTHER" id="PTHR11078">
    <property type="entry name" value="N UTILIZATION SUBSTANCE PROTEIN B-RELATED"/>
    <property type="match status" value="1"/>
</dbReference>
<dbReference type="SUPFAM" id="SSF48013">
    <property type="entry name" value="NusB-like"/>
    <property type="match status" value="1"/>
</dbReference>